<dbReference type="EMBL" id="ABOX02000012">
    <property type="protein sequence ID" value="EEF61087.1"/>
    <property type="molecule type" value="Genomic_DNA"/>
</dbReference>
<dbReference type="InterPro" id="IPR018644">
    <property type="entry name" value="DUF2071"/>
</dbReference>
<dbReference type="Proteomes" id="UP000003688">
    <property type="component" value="Unassembled WGS sequence"/>
</dbReference>
<dbReference type="PANTHER" id="PTHR39186">
    <property type="entry name" value="DUF2071 FAMILY PROTEIN"/>
    <property type="match status" value="1"/>
</dbReference>
<dbReference type="RefSeq" id="WP_007414982.1">
    <property type="nucleotide sequence ID" value="NZ_ABOX02000012.1"/>
</dbReference>
<dbReference type="InterPro" id="IPR023375">
    <property type="entry name" value="ADC_dom_sf"/>
</dbReference>
<dbReference type="Gene3D" id="2.40.400.10">
    <property type="entry name" value="Acetoacetate decarboxylase-like"/>
    <property type="match status" value="1"/>
</dbReference>
<gene>
    <name evidence="1" type="ORF">Cflav_PD3804</name>
</gene>
<reference evidence="1 2" key="1">
    <citation type="journal article" date="2011" name="J. Bacteriol.">
        <title>Genome sequence of 'Pedosphaera parvula' Ellin514, an aerobic Verrucomicrobial isolate from pasture soil.</title>
        <authorList>
            <person name="Kant R."/>
            <person name="van Passel M.W."/>
            <person name="Sangwan P."/>
            <person name="Palva A."/>
            <person name="Lucas S."/>
            <person name="Copeland A."/>
            <person name="Lapidus A."/>
            <person name="Glavina Del Rio T."/>
            <person name="Dalin E."/>
            <person name="Tice H."/>
            <person name="Bruce D."/>
            <person name="Goodwin L."/>
            <person name="Pitluck S."/>
            <person name="Chertkov O."/>
            <person name="Larimer F.W."/>
            <person name="Land M.L."/>
            <person name="Hauser L."/>
            <person name="Brettin T.S."/>
            <person name="Detter J.C."/>
            <person name="Han S."/>
            <person name="de Vos W.M."/>
            <person name="Janssen P.H."/>
            <person name="Smidt H."/>
        </authorList>
    </citation>
    <scope>NUCLEOTIDE SEQUENCE [LARGE SCALE GENOMIC DNA]</scope>
    <source>
        <strain evidence="1 2">Ellin514</strain>
    </source>
</reference>
<dbReference type="SUPFAM" id="SSF160104">
    <property type="entry name" value="Acetoacetate decarboxylase-like"/>
    <property type="match status" value="1"/>
</dbReference>
<evidence type="ECO:0008006" key="3">
    <source>
        <dbReference type="Google" id="ProtNLM"/>
    </source>
</evidence>
<dbReference type="Pfam" id="PF09844">
    <property type="entry name" value="DUF2071"/>
    <property type="match status" value="1"/>
</dbReference>
<keyword evidence="2" id="KW-1185">Reference proteome</keyword>
<accession>B9XGN6</accession>
<dbReference type="OrthoDB" id="184534at2"/>
<proteinExistence type="predicted"/>
<name>B9XGN6_PEDPL</name>
<organism evidence="1 2">
    <name type="scientific">Pedosphaera parvula (strain Ellin514)</name>
    <dbReference type="NCBI Taxonomy" id="320771"/>
    <lineage>
        <taxon>Bacteria</taxon>
        <taxon>Pseudomonadati</taxon>
        <taxon>Verrucomicrobiota</taxon>
        <taxon>Pedosphaerae</taxon>
        <taxon>Pedosphaerales</taxon>
        <taxon>Pedosphaeraceae</taxon>
        <taxon>Pedosphaera</taxon>
    </lineage>
</organism>
<evidence type="ECO:0000313" key="2">
    <source>
        <dbReference type="Proteomes" id="UP000003688"/>
    </source>
</evidence>
<comment type="caution">
    <text evidence="1">The sequence shown here is derived from an EMBL/GenBank/DDBJ whole genome shotgun (WGS) entry which is preliminary data.</text>
</comment>
<dbReference type="STRING" id="320771.Cflav_PD3804"/>
<dbReference type="AlphaFoldDB" id="B9XGN6"/>
<sequence>MKATLNREEGRGPQGEDARQRLLSRRGEPLFYSDWLRPLFIHYEVDPEVLQREVPFPLDLRDGKAYVSVVAFTMARLRPVFGGKIAELAFLPIASHGLLNVRTYVQHEGERGIYFLSEWIPNRLSVALGPRTFGLPFLSGKLSYLHHHESGMVQGEVTSNKNCFAYAATFDSEVKFDLCAPGSLDEFLVERYTAFTCVKGKKRFFRIWHPPWSQKRVNVSVLEEGLLMNKWSWFKGASLVGANYSEGAKAVWMGRPHRIH</sequence>
<protein>
    <recommendedName>
        <fullName evidence="3">DUF2071 domain-containing protein</fullName>
    </recommendedName>
</protein>
<dbReference type="PANTHER" id="PTHR39186:SF1">
    <property type="entry name" value="DUF2071 DOMAIN-CONTAINING PROTEIN"/>
    <property type="match status" value="1"/>
</dbReference>
<evidence type="ECO:0000313" key="1">
    <source>
        <dbReference type="EMBL" id="EEF61087.1"/>
    </source>
</evidence>